<keyword evidence="2" id="KW-0732">Signal</keyword>
<dbReference type="InterPro" id="IPR027417">
    <property type="entry name" value="P-loop_NTPase"/>
</dbReference>
<feature type="chain" id="PRO_5034154107" evidence="2">
    <location>
        <begin position="30"/>
        <end position="563"/>
    </location>
</feature>
<feature type="domain" description="Sulfotransferase" evidence="3">
    <location>
        <begin position="240"/>
        <end position="538"/>
    </location>
</feature>
<dbReference type="GeneID" id="108674551"/>
<dbReference type="GO" id="GO:0006790">
    <property type="term" value="P:sulfur compound metabolic process"/>
    <property type="evidence" value="ECO:0007669"/>
    <property type="project" value="TreeGrafter"/>
</dbReference>
<sequence length="563" mass="63318">MLVMLRRRQLLVASLSCSSLLLLLVYSNSRVPTQHEVRSVGALRQLNSERSLSGERATWLPNNQSLAHESSSSVLHQSQTFRNGSINYNVVVVEPQNYDGQLQASAFSSNTEISVCPNNSCSAAESGPGPGKSLVNDTFVPSQDQTVDTAAAMQVNDEPPSQTIPEEAALKYVKKPLISNPKKFRYVPKMDAKTWSGAYPQLVKAGVSAASYRVNFEYRNFPGELDFTPGGVVGRDRVKRILILTTWRSGSTFLGDIFNAYPGTFYSFEPLHQLLQKQHLEDGPLKQPVLELLRNIMTCNMTDQHDYFDYVRNNTFLFTHNSRYWQSCSINRALCYDPHFFNKVCEVFPVNVIKTVRLGAAPLGELLQDPSLDLRVIHLVRDPRGTMHSRHRLDWCRAPVCSDPSIVCDHLLLDLHHSQTLQAKYPDRFLLVRYEDLGTQPEAMASLILDFVGLPSTNSVKNFIAEHTTLESKRRSDAAAAKSSDGGGDGTPRRGRRRKPTNAYSTFRNSRTTTFAWRNALNYSAVAAIQDVCEAPMRLLNLRIFKNEIEYKNENLTILLPEK</sequence>
<organism evidence="4 5">
    <name type="scientific">Hyalella azteca</name>
    <name type="common">Amphipod</name>
    <dbReference type="NCBI Taxonomy" id="294128"/>
    <lineage>
        <taxon>Eukaryota</taxon>
        <taxon>Metazoa</taxon>
        <taxon>Ecdysozoa</taxon>
        <taxon>Arthropoda</taxon>
        <taxon>Crustacea</taxon>
        <taxon>Multicrustacea</taxon>
        <taxon>Malacostraca</taxon>
        <taxon>Eumalacostraca</taxon>
        <taxon>Peracarida</taxon>
        <taxon>Amphipoda</taxon>
        <taxon>Senticaudata</taxon>
        <taxon>Talitrida</taxon>
        <taxon>Talitroidea</taxon>
        <taxon>Hyalellidae</taxon>
        <taxon>Hyalella</taxon>
    </lineage>
</organism>
<dbReference type="PANTHER" id="PTHR10704:SF44">
    <property type="entry name" value="LD35051P-RELATED"/>
    <property type="match status" value="1"/>
</dbReference>
<name>A0A8B7NW98_HYAAZ</name>
<dbReference type="Gene3D" id="3.40.50.300">
    <property type="entry name" value="P-loop containing nucleotide triphosphate hydrolases"/>
    <property type="match status" value="1"/>
</dbReference>
<reference evidence="5" key="1">
    <citation type="submission" date="2025-08" db="UniProtKB">
        <authorList>
            <consortium name="RefSeq"/>
        </authorList>
    </citation>
    <scope>IDENTIFICATION</scope>
    <source>
        <tissue evidence="5">Whole organism</tissue>
    </source>
</reference>
<dbReference type="Proteomes" id="UP000694843">
    <property type="component" value="Unplaced"/>
</dbReference>
<gene>
    <name evidence="5" type="primary">LOC108674551</name>
</gene>
<dbReference type="Pfam" id="PF00685">
    <property type="entry name" value="Sulfotransfer_1"/>
    <property type="match status" value="1"/>
</dbReference>
<dbReference type="PANTHER" id="PTHR10704">
    <property type="entry name" value="CARBOHYDRATE SULFOTRANSFERASE"/>
    <property type="match status" value="1"/>
</dbReference>
<dbReference type="AlphaFoldDB" id="A0A8B7NW98"/>
<accession>A0A8B7NW98</accession>
<evidence type="ECO:0000256" key="1">
    <source>
        <dbReference type="SAM" id="MobiDB-lite"/>
    </source>
</evidence>
<evidence type="ECO:0000313" key="5">
    <source>
        <dbReference type="RefSeq" id="XP_018018002.1"/>
    </source>
</evidence>
<dbReference type="KEGG" id="hazt:108674551"/>
<proteinExistence type="predicted"/>
<dbReference type="GO" id="GO:0001517">
    <property type="term" value="F:N-acetylglucosamine 6-O-sulfotransferase activity"/>
    <property type="evidence" value="ECO:0007669"/>
    <property type="project" value="TreeGrafter"/>
</dbReference>
<dbReference type="OrthoDB" id="6138663at2759"/>
<dbReference type="GO" id="GO:0006044">
    <property type="term" value="P:N-acetylglucosamine metabolic process"/>
    <property type="evidence" value="ECO:0007669"/>
    <property type="project" value="TreeGrafter"/>
</dbReference>
<dbReference type="RefSeq" id="XP_018018002.1">
    <property type="nucleotide sequence ID" value="XM_018162513.1"/>
</dbReference>
<feature type="region of interest" description="Disordered" evidence="1">
    <location>
        <begin position="474"/>
        <end position="505"/>
    </location>
</feature>
<evidence type="ECO:0000313" key="4">
    <source>
        <dbReference type="Proteomes" id="UP000694843"/>
    </source>
</evidence>
<dbReference type="InterPro" id="IPR051135">
    <property type="entry name" value="Gal/GlcNAc/GalNAc_ST"/>
</dbReference>
<protein>
    <submittedName>
        <fullName evidence="5">Carbohydrate sulfotransferase 5</fullName>
    </submittedName>
</protein>
<dbReference type="SUPFAM" id="SSF52540">
    <property type="entry name" value="P-loop containing nucleoside triphosphate hydrolases"/>
    <property type="match status" value="1"/>
</dbReference>
<keyword evidence="4" id="KW-1185">Reference proteome</keyword>
<evidence type="ECO:0000256" key="2">
    <source>
        <dbReference type="SAM" id="SignalP"/>
    </source>
</evidence>
<dbReference type="InterPro" id="IPR000863">
    <property type="entry name" value="Sulfotransferase_dom"/>
</dbReference>
<evidence type="ECO:0000259" key="3">
    <source>
        <dbReference type="Pfam" id="PF00685"/>
    </source>
</evidence>
<feature type="signal peptide" evidence="2">
    <location>
        <begin position="1"/>
        <end position="29"/>
    </location>
</feature>